<dbReference type="Pfam" id="PF00173">
    <property type="entry name" value="Cyt-b5"/>
    <property type="match status" value="1"/>
</dbReference>
<dbReference type="GO" id="GO:0016717">
    <property type="term" value="F:oxidoreductase activity, acting on paired donors, with oxidation of a pair of donors resulting in the reduction of molecular oxygen to two molecules of water"/>
    <property type="evidence" value="ECO:0007669"/>
    <property type="project" value="TreeGrafter"/>
</dbReference>
<dbReference type="PANTHER" id="PTHR19353:SF82">
    <property type="entry name" value="CYTOCHROME B5 HEME-BINDING DOMAIN-CONTAINING PROTEIN"/>
    <property type="match status" value="1"/>
</dbReference>
<dbReference type="Pfam" id="PF00487">
    <property type="entry name" value="FA_desaturase"/>
    <property type="match status" value="1"/>
</dbReference>
<gene>
    <name evidence="4" type="ORF">FCC1311_108972</name>
</gene>
<keyword evidence="2" id="KW-1133">Transmembrane helix</keyword>
<feature type="transmembrane region" description="Helical" evidence="2">
    <location>
        <begin position="242"/>
        <end position="266"/>
    </location>
</feature>
<dbReference type="SMART" id="SM01117">
    <property type="entry name" value="Cyt-b5"/>
    <property type="match status" value="1"/>
</dbReference>
<keyword evidence="2" id="KW-0472">Membrane</keyword>
<evidence type="ECO:0000256" key="2">
    <source>
        <dbReference type="SAM" id="Phobius"/>
    </source>
</evidence>
<feature type="transmembrane region" description="Helical" evidence="2">
    <location>
        <begin position="844"/>
        <end position="863"/>
    </location>
</feature>
<feature type="transmembrane region" description="Helical" evidence="2">
    <location>
        <begin position="319"/>
        <end position="343"/>
    </location>
</feature>
<dbReference type="InParanoid" id="A0A2R5GVS9"/>
<dbReference type="InterPro" id="IPR005804">
    <property type="entry name" value="FA_desaturase_dom"/>
</dbReference>
<feature type="transmembrane region" description="Helical" evidence="2">
    <location>
        <begin position="68"/>
        <end position="90"/>
    </location>
</feature>
<evidence type="ECO:0000313" key="4">
    <source>
        <dbReference type="EMBL" id="GBG34675.1"/>
    </source>
</evidence>
<feature type="domain" description="Cytochrome b5 heme-binding" evidence="3">
    <location>
        <begin position="530"/>
        <end position="616"/>
    </location>
</feature>
<dbReference type="GO" id="GO:0006629">
    <property type="term" value="P:lipid metabolic process"/>
    <property type="evidence" value="ECO:0007669"/>
    <property type="project" value="InterPro"/>
</dbReference>
<feature type="region of interest" description="Disordered" evidence="1">
    <location>
        <begin position="17"/>
        <end position="37"/>
    </location>
</feature>
<feature type="transmembrane region" description="Helical" evidence="2">
    <location>
        <begin position="215"/>
        <end position="235"/>
    </location>
</feature>
<dbReference type="SUPFAM" id="SSF55856">
    <property type="entry name" value="Cytochrome b5-like heme/steroid binding domain"/>
    <property type="match status" value="1"/>
</dbReference>
<feature type="transmembrane region" description="Helical" evidence="2">
    <location>
        <begin position="394"/>
        <end position="414"/>
    </location>
</feature>
<name>A0A2R5GVS9_9STRA</name>
<feature type="transmembrane region" description="Helical" evidence="2">
    <location>
        <begin position="717"/>
        <end position="738"/>
    </location>
</feature>
<accession>A0A2R5GVS9</accession>
<dbReference type="PROSITE" id="PS50255">
    <property type="entry name" value="CYTOCHROME_B5_2"/>
    <property type="match status" value="1"/>
</dbReference>
<dbReference type="InterPro" id="IPR001199">
    <property type="entry name" value="Cyt_B5-like_heme/steroid-bd"/>
</dbReference>
<dbReference type="Proteomes" id="UP000241890">
    <property type="component" value="Unassembled WGS sequence"/>
</dbReference>
<feature type="transmembrane region" description="Helical" evidence="2">
    <location>
        <begin position="96"/>
        <end position="121"/>
    </location>
</feature>
<dbReference type="CDD" id="cd03506">
    <property type="entry name" value="Delta6-FADS-like"/>
    <property type="match status" value="1"/>
</dbReference>
<feature type="transmembrane region" description="Helical" evidence="2">
    <location>
        <begin position="364"/>
        <end position="388"/>
    </location>
</feature>
<organism evidence="4 5">
    <name type="scientific">Hondaea fermentalgiana</name>
    <dbReference type="NCBI Taxonomy" id="2315210"/>
    <lineage>
        <taxon>Eukaryota</taxon>
        <taxon>Sar</taxon>
        <taxon>Stramenopiles</taxon>
        <taxon>Bigyra</taxon>
        <taxon>Labyrinthulomycetes</taxon>
        <taxon>Thraustochytrida</taxon>
        <taxon>Thraustochytriidae</taxon>
        <taxon>Hondaea</taxon>
    </lineage>
</organism>
<evidence type="ECO:0000259" key="3">
    <source>
        <dbReference type="PROSITE" id="PS50255"/>
    </source>
</evidence>
<reference evidence="4 5" key="1">
    <citation type="submission" date="2017-12" db="EMBL/GenBank/DDBJ databases">
        <title>Sequencing, de novo assembly and annotation of complete genome of a new Thraustochytrid species, strain FCC1311.</title>
        <authorList>
            <person name="Sedici K."/>
            <person name="Godart F."/>
            <person name="Aiese Cigliano R."/>
            <person name="Sanseverino W."/>
            <person name="Barakat M."/>
            <person name="Ortet P."/>
            <person name="Marechal E."/>
            <person name="Cagnac O."/>
            <person name="Amato A."/>
        </authorList>
    </citation>
    <scope>NUCLEOTIDE SEQUENCE [LARGE SCALE GENOMIC DNA]</scope>
</reference>
<keyword evidence="2" id="KW-0812">Transmembrane</keyword>
<dbReference type="InterPro" id="IPR036400">
    <property type="entry name" value="Cyt_B5-like_heme/steroid_sf"/>
</dbReference>
<sequence>MMVAIVAGAKRVSSPGQLGRPMLESESSAGEGAGAQRKWEGGMWRIRSKIEPQQNHGFSSRDGVKNGLGAYVLSLLVLFGGWMVALFGVAGSVRPGVGGVLSFAVTSLTSLLFVLSSILLYRSQVASVRWIADLMEDRVLRARKNWTCEPLRSLVEVGSWLHITFRMYTISQSPLVAAAAGAIAGAFCVVLGETLTLHCRKVSPPPPGAEVSDAVLTPHFASLVAAVALAGACWHAKESQDLGLALILATLTNVAFITAEQLLMLWKPTRWAADILHDRVVNLIYNWQHVTIRSGFETSFYLSSIFSCYCATESVPISVAVGTIAGIFVVLSSSYVGLGTPCAQRIDTSEKNNVRAPCRATHTFGAGFALFALVIFAWTFATLLYTVLVFSRSAVLAIVVAGFTGVALVCVAAMTSVSAAIHAIPDDAATNSDKREALCYSSNTTQTAVGRKRPALRSKWDTVCFTLSSLVTATAAAAEDDSDENEGEEPSACRGDASACHAHRLGRVKMDDVLRWSKDHGISPQENPLAPLATFARLAQNKPLVTPQALAEAKPAWILLEGFVFDISTFAALHPGGEDLLRDYAKRGADVSDQFAAFHHPATYARLFPLLVGRLDESVVVKAISQVSTDCTVESHKRATEQYRLLRAYLWAKGYFHGAESDRDAARAVARQHIFVLSLAMLAVCQIFLLQHHMSGEYLRDDPHADPTATLSTPRKYLQAGLAAATLGFFWQQVAFIAHDAMHNGVVNRTKEARPSSFWVPNNVLGWLHGSVLFGISSHMWNVEHSGHHAQTCRTGEDPQFNYLPMWAISLKEFSTRQWQEMRASAFFMPLITRVLVSVQHWTLLPLAMLVGRFNFYAINIVFAIRHRVYYDLAGMVLFWIYFTSLLSQLGSDVSLKIFFVLVSHWTVGVLHVQLLISHLGLESVSPEDEQRLGFFAHQLKTTRDIATSERWAFLHGGLERQIAHHLWPSLPRVRLDLVTPAVKEICHDTGIAFDEVPFFEAIRLCIVDFRDIAHEVWAGNIAI</sequence>
<protein>
    <submittedName>
        <fullName evidence="4">Delta8-fatty-acid desaturase</fullName>
    </submittedName>
</protein>
<dbReference type="GO" id="GO:0016020">
    <property type="term" value="C:membrane"/>
    <property type="evidence" value="ECO:0007669"/>
    <property type="project" value="TreeGrafter"/>
</dbReference>
<dbReference type="EMBL" id="BEYU01000208">
    <property type="protein sequence ID" value="GBG34675.1"/>
    <property type="molecule type" value="Genomic_DNA"/>
</dbReference>
<evidence type="ECO:0000313" key="5">
    <source>
        <dbReference type="Proteomes" id="UP000241890"/>
    </source>
</evidence>
<keyword evidence="5" id="KW-1185">Reference proteome</keyword>
<feature type="transmembrane region" description="Helical" evidence="2">
    <location>
        <begin position="758"/>
        <end position="776"/>
    </location>
</feature>
<dbReference type="Gene3D" id="3.10.120.10">
    <property type="entry name" value="Cytochrome b5-like heme/steroid binding domain"/>
    <property type="match status" value="1"/>
</dbReference>
<dbReference type="InterPro" id="IPR012171">
    <property type="entry name" value="Fatty_acid_desaturase"/>
</dbReference>
<feature type="transmembrane region" description="Helical" evidence="2">
    <location>
        <begin position="870"/>
        <end position="890"/>
    </location>
</feature>
<evidence type="ECO:0000256" key="1">
    <source>
        <dbReference type="SAM" id="MobiDB-lite"/>
    </source>
</evidence>
<proteinExistence type="predicted"/>
<dbReference type="PANTHER" id="PTHR19353">
    <property type="entry name" value="FATTY ACID DESATURASE 2"/>
    <property type="match status" value="1"/>
</dbReference>
<dbReference type="OrthoDB" id="260091at2759"/>
<comment type="caution">
    <text evidence="4">The sequence shown here is derived from an EMBL/GenBank/DDBJ whole genome shotgun (WGS) entry which is preliminary data.</text>
</comment>
<feature type="transmembrane region" description="Helical" evidence="2">
    <location>
        <begin position="674"/>
        <end position="694"/>
    </location>
</feature>
<dbReference type="AlphaFoldDB" id="A0A2R5GVS9"/>
<feature type="transmembrane region" description="Helical" evidence="2">
    <location>
        <begin position="175"/>
        <end position="195"/>
    </location>
</feature>